<proteinExistence type="predicted"/>
<evidence type="ECO:0000313" key="2">
    <source>
        <dbReference type="Proteomes" id="UP000831390"/>
    </source>
</evidence>
<gene>
    <name evidence="1" type="ORF">MTP16_16565</name>
</gene>
<evidence type="ECO:0008006" key="3">
    <source>
        <dbReference type="Google" id="ProtNLM"/>
    </source>
</evidence>
<protein>
    <recommendedName>
        <fullName evidence="3">Lipoprotein</fullName>
    </recommendedName>
</protein>
<dbReference type="Proteomes" id="UP000831390">
    <property type="component" value="Chromosome"/>
</dbReference>
<dbReference type="RefSeq" id="WP_243511808.1">
    <property type="nucleotide sequence ID" value="NZ_CP094534.1"/>
</dbReference>
<organism evidence="1 2">
    <name type="scientific">Hymenobacter monticola</name>
    <dbReference type="NCBI Taxonomy" id="1705399"/>
    <lineage>
        <taxon>Bacteria</taxon>
        <taxon>Pseudomonadati</taxon>
        <taxon>Bacteroidota</taxon>
        <taxon>Cytophagia</taxon>
        <taxon>Cytophagales</taxon>
        <taxon>Hymenobacteraceae</taxon>
        <taxon>Hymenobacter</taxon>
    </lineage>
</organism>
<keyword evidence="2" id="KW-1185">Reference proteome</keyword>
<name>A0ABY4B0P5_9BACT</name>
<sequence length="165" mass="18607">MFATHYFLPVLSCVLLSGCEAPPAARAELALANTVWVPHTITWVRPHPNDAELSSIQYAHFTLLSFRPQGRCLLISDYHSLGDADTIIVSTESPSVDSGHYRLEPYRVVVRSKNLSHYFTPPGERYEACTDTLSITGRTLVFRGVEYRPYTKLAGQSIDSFWTLW</sequence>
<reference evidence="1 2" key="1">
    <citation type="submission" date="2022-03" db="EMBL/GenBank/DDBJ databases">
        <title>Hymenobactersp. isolated from the air.</title>
        <authorList>
            <person name="Won M."/>
            <person name="Kwon S.-W."/>
        </authorList>
    </citation>
    <scope>NUCLEOTIDE SEQUENCE [LARGE SCALE GENOMIC DNA]</scope>
    <source>
        <strain evidence="1 2">KACC 22596</strain>
    </source>
</reference>
<accession>A0ABY4B0P5</accession>
<dbReference type="EMBL" id="CP094534">
    <property type="protein sequence ID" value="UOE32736.1"/>
    <property type="molecule type" value="Genomic_DNA"/>
</dbReference>
<evidence type="ECO:0000313" key="1">
    <source>
        <dbReference type="EMBL" id="UOE32736.1"/>
    </source>
</evidence>